<dbReference type="InterPro" id="IPR017476">
    <property type="entry name" value="UDP-Glc/GDP-Man"/>
</dbReference>
<feature type="domain" description="UDP-glucose/GDP-mannose dehydrogenase dimerisation" evidence="2">
    <location>
        <begin position="55"/>
        <end position="130"/>
    </location>
</feature>
<accession>J3P657</accession>
<evidence type="ECO:0000313" key="4">
    <source>
        <dbReference type="EnsemblFungi" id="EJT72130"/>
    </source>
</evidence>
<dbReference type="VEuPathDB" id="FungiDB:GGTG_08998"/>
<organism evidence="3">
    <name type="scientific">Gaeumannomyces tritici (strain R3-111a-1)</name>
    <name type="common">Wheat and barley take-all root rot fungus</name>
    <name type="synonym">Gaeumannomyces graminis var. tritici</name>
    <dbReference type="NCBI Taxonomy" id="644352"/>
    <lineage>
        <taxon>Eukaryota</taxon>
        <taxon>Fungi</taxon>
        <taxon>Dikarya</taxon>
        <taxon>Ascomycota</taxon>
        <taxon>Pezizomycotina</taxon>
        <taxon>Sordariomycetes</taxon>
        <taxon>Sordariomycetidae</taxon>
        <taxon>Magnaporthales</taxon>
        <taxon>Magnaporthaceae</taxon>
        <taxon>Gaeumannomyces</taxon>
    </lineage>
</organism>
<name>J3P657_GAET3</name>
<dbReference type="AlphaFoldDB" id="J3P657"/>
<dbReference type="Gene3D" id="3.40.50.720">
    <property type="entry name" value="NAD(P)-binding Rossmann-like Domain"/>
    <property type="match status" value="1"/>
</dbReference>
<keyword evidence="5" id="KW-1185">Reference proteome</keyword>
<comment type="similarity">
    <text evidence="1">Belongs to the UDP-glucose/GDP-mannose dehydrogenase family.</text>
</comment>
<dbReference type="GO" id="GO:0016616">
    <property type="term" value="F:oxidoreductase activity, acting on the CH-OH group of donors, NAD or NADP as acceptor"/>
    <property type="evidence" value="ECO:0007669"/>
    <property type="project" value="InterPro"/>
</dbReference>
<proteinExistence type="inferred from homology"/>
<evidence type="ECO:0000256" key="1">
    <source>
        <dbReference type="ARBA" id="ARBA00006601"/>
    </source>
</evidence>
<dbReference type="PIRSF" id="PIRSF500136">
    <property type="entry name" value="UDP_ManNAc_DH"/>
    <property type="match status" value="1"/>
</dbReference>
<dbReference type="InterPro" id="IPR008927">
    <property type="entry name" value="6-PGluconate_DH-like_C_sf"/>
</dbReference>
<dbReference type="SUPFAM" id="SSF48179">
    <property type="entry name" value="6-phosphogluconate dehydrogenase C-terminal domain-like"/>
    <property type="match status" value="1"/>
</dbReference>
<dbReference type="GO" id="GO:0051287">
    <property type="term" value="F:NAD binding"/>
    <property type="evidence" value="ECO:0007669"/>
    <property type="project" value="InterPro"/>
</dbReference>
<dbReference type="Proteomes" id="UP000006039">
    <property type="component" value="Unassembled WGS sequence"/>
</dbReference>
<dbReference type="Pfam" id="PF00984">
    <property type="entry name" value="UDPG_MGDP_dh"/>
    <property type="match status" value="1"/>
</dbReference>
<reference evidence="4" key="4">
    <citation type="journal article" date="2015" name="G3 (Bethesda)">
        <title>Genome sequences of three phytopathogenic species of the Magnaporthaceae family of fungi.</title>
        <authorList>
            <person name="Okagaki L.H."/>
            <person name="Nunes C.C."/>
            <person name="Sailsbery J."/>
            <person name="Clay B."/>
            <person name="Brown D."/>
            <person name="John T."/>
            <person name="Oh Y."/>
            <person name="Young N."/>
            <person name="Fitzgerald M."/>
            <person name="Haas B.J."/>
            <person name="Zeng Q."/>
            <person name="Young S."/>
            <person name="Adiconis X."/>
            <person name="Fan L."/>
            <person name="Levin J.Z."/>
            <person name="Mitchell T.K."/>
            <person name="Okubara P.A."/>
            <person name="Farman M.L."/>
            <person name="Kohn L.M."/>
            <person name="Birren B."/>
            <person name="Ma L.-J."/>
            <person name="Dean R.A."/>
        </authorList>
    </citation>
    <scope>NUCLEOTIDE SEQUENCE</scope>
    <source>
        <strain evidence="4">R3-111a-1</strain>
    </source>
</reference>
<dbReference type="RefSeq" id="XP_009225104.1">
    <property type="nucleotide sequence ID" value="XM_009226840.1"/>
</dbReference>
<evidence type="ECO:0000313" key="5">
    <source>
        <dbReference type="Proteomes" id="UP000006039"/>
    </source>
</evidence>
<reference evidence="5" key="1">
    <citation type="submission" date="2010-07" db="EMBL/GenBank/DDBJ databases">
        <title>The genome sequence of Gaeumannomyces graminis var. tritici strain R3-111a-1.</title>
        <authorList>
            <consortium name="The Broad Institute Genome Sequencing Platform"/>
            <person name="Ma L.-J."/>
            <person name="Dead R."/>
            <person name="Young S."/>
            <person name="Zeng Q."/>
            <person name="Koehrsen M."/>
            <person name="Alvarado L."/>
            <person name="Berlin A."/>
            <person name="Chapman S.B."/>
            <person name="Chen Z."/>
            <person name="Freedman E."/>
            <person name="Gellesch M."/>
            <person name="Goldberg J."/>
            <person name="Griggs A."/>
            <person name="Gujja S."/>
            <person name="Heilman E.R."/>
            <person name="Heiman D."/>
            <person name="Hepburn T."/>
            <person name="Howarth C."/>
            <person name="Jen D."/>
            <person name="Larson L."/>
            <person name="Mehta T."/>
            <person name="Neiman D."/>
            <person name="Pearson M."/>
            <person name="Roberts A."/>
            <person name="Saif S."/>
            <person name="Shea T."/>
            <person name="Shenoy N."/>
            <person name="Sisk P."/>
            <person name="Stolte C."/>
            <person name="Sykes S."/>
            <person name="Walk T."/>
            <person name="White J."/>
            <person name="Yandava C."/>
            <person name="Haas B."/>
            <person name="Nusbaum C."/>
            <person name="Birren B."/>
        </authorList>
    </citation>
    <scope>NUCLEOTIDE SEQUENCE [LARGE SCALE GENOMIC DNA]</scope>
    <source>
        <strain evidence="5">R3-111a-1</strain>
    </source>
</reference>
<reference evidence="3" key="3">
    <citation type="submission" date="2010-09" db="EMBL/GenBank/DDBJ databases">
        <title>Annotation of Gaeumannomyces graminis var. tritici R3-111a-1.</title>
        <authorList>
            <consortium name="The Broad Institute Genome Sequencing Platform"/>
            <person name="Ma L.-J."/>
            <person name="Dead R."/>
            <person name="Young S.K."/>
            <person name="Zeng Q."/>
            <person name="Gargeya S."/>
            <person name="Fitzgerald M."/>
            <person name="Haas B."/>
            <person name="Abouelleil A."/>
            <person name="Alvarado L."/>
            <person name="Arachchi H.M."/>
            <person name="Berlin A."/>
            <person name="Brown A."/>
            <person name="Chapman S.B."/>
            <person name="Chen Z."/>
            <person name="Dunbar C."/>
            <person name="Freedman E."/>
            <person name="Gearin G."/>
            <person name="Gellesch M."/>
            <person name="Goldberg J."/>
            <person name="Griggs A."/>
            <person name="Gujja S."/>
            <person name="Heiman D."/>
            <person name="Howarth C."/>
            <person name="Larson L."/>
            <person name="Lui A."/>
            <person name="MacDonald P.J.P."/>
            <person name="Mehta T."/>
            <person name="Montmayeur A."/>
            <person name="Murphy C."/>
            <person name="Neiman D."/>
            <person name="Pearson M."/>
            <person name="Priest M."/>
            <person name="Roberts A."/>
            <person name="Saif S."/>
            <person name="Shea T."/>
            <person name="Shenoy N."/>
            <person name="Sisk P."/>
            <person name="Stolte C."/>
            <person name="Sykes S."/>
            <person name="Yandava C."/>
            <person name="Wortman J."/>
            <person name="Nusbaum C."/>
            <person name="Birren B."/>
        </authorList>
    </citation>
    <scope>NUCLEOTIDE SEQUENCE</scope>
    <source>
        <strain evidence="3">R3-111a-1</strain>
    </source>
</reference>
<dbReference type="eggNOG" id="ENOG502QQVE">
    <property type="taxonomic scope" value="Eukaryota"/>
</dbReference>
<dbReference type="InterPro" id="IPR028359">
    <property type="entry name" value="UDP_ManNAc/GlcNAc_DH"/>
</dbReference>
<dbReference type="EMBL" id="GL385399">
    <property type="protein sequence ID" value="EJT72130.1"/>
    <property type="molecule type" value="Genomic_DNA"/>
</dbReference>
<dbReference type="HOGENOM" id="CLU_023810_0_0_1"/>
<dbReference type="PANTHER" id="PTHR43491:SF2">
    <property type="entry name" value="UDP-N-ACETYL-D-MANNOSAMINE DEHYDROGENASE"/>
    <property type="match status" value="1"/>
</dbReference>
<evidence type="ECO:0000313" key="3">
    <source>
        <dbReference type="EMBL" id="EJT72130.1"/>
    </source>
</evidence>
<dbReference type="OrthoDB" id="5059218at2759"/>
<dbReference type="InterPro" id="IPR014026">
    <property type="entry name" value="UDP-Glc/GDP-Man_DH_dimer"/>
</dbReference>
<sequence length="246" mass="26530">MSPERVDPGRVEPPARLIPKVISGLDDICPGSLAAITRIYGPVFNTLVPVSRPEVAEFTKLYENRQRMINIAYANEMADACAGLSIDPYEVCAAASSKPFGYMNYNPGLGVGGHCIPVNPWYLLASGCEMSLLRQASEAMSRRPVDAARAYAKYLRDSEAFGAAQVLVVGMGFKHGQSTLSYSPGLELARELQRIGNKEAESRSIRVVFADPLVTQAAIPSIEKLADEGWNRAGTCWDGATTGVCV</sequence>
<reference evidence="3" key="2">
    <citation type="submission" date="2010-07" db="EMBL/GenBank/DDBJ databases">
        <authorList>
            <consortium name="The Broad Institute Genome Sequencing Platform"/>
            <consortium name="Broad Institute Genome Sequencing Center for Infectious Disease"/>
            <person name="Ma L.-J."/>
            <person name="Dead R."/>
            <person name="Young S."/>
            <person name="Zeng Q."/>
            <person name="Koehrsen M."/>
            <person name="Alvarado L."/>
            <person name="Berlin A."/>
            <person name="Chapman S.B."/>
            <person name="Chen Z."/>
            <person name="Freedman E."/>
            <person name="Gellesch M."/>
            <person name="Goldberg J."/>
            <person name="Griggs A."/>
            <person name="Gujja S."/>
            <person name="Heilman E.R."/>
            <person name="Heiman D."/>
            <person name="Hepburn T."/>
            <person name="Howarth C."/>
            <person name="Jen D."/>
            <person name="Larson L."/>
            <person name="Mehta T."/>
            <person name="Neiman D."/>
            <person name="Pearson M."/>
            <person name="Roberts A."/>
            <person name="Saif S."/>
            <person name="Shea T."/>
            <person name="Shenoy N."/>
            <person name="Sisk P."/>
            <person name="Stolte C."/>
            <person name="Sykes S."/>
            <person name="Walk T."/>
            <person name="White J."/>
            <person name="Yandava C."/>
            <person name="Haas B."/>
            <person name="Nusbaum C."/>
            <person name="Birren B."/>
        </authorList>
    </citation>
    <scope>NUCLEOTIDE SEQUENCE</scope>
    <source>
        <strain evidence="3">R3-111a-1</strain>
    </source>
</reference>
<dbReference type="GO" id="GO:0000271">
    <property type="term" value="P:polysaccharide biosynthetic process"/>
    <property type="evidence" value="ECO:0007669"/>
    <property type="project" value="InterPro"/>
</dbReference>
<dbReference type="GeneID" id="20349456"/>
<dbReference type="EnsemblFungi" id="EJT72130">
    <property type="protein sequence ID" value="EJT72130"/>
    <property type="gene ID" value="GGTG_08998"/>
</dbReference>
<evidence type="ECO:0000259" key="2">
    <source>
        <dbReference type="Pfam" id="PF00984"/>
    </source>
</evidence>
<dbReference type="STRING" id="644352.J3P657"/>
<gene>
    <name evidence="4" type="primary">20349456</name>
    <name evidence="3" type="ORF">GGTG_08998</name>
</gene>
<dbReference type="PANTHER" id="PTHR43491">
    <property type="entry name" value="UDP-N-ACETYL-D-MANNOSAMINE DEHYDROGENASE"/>
    <property type="match status" value="1"/>
</dbReference>
<protein>
    <recommendedName>
        <fullName evidence="2">UDP-glucose/GDP-mannose dehydrogenase dimerisation domain-containing protein</fullName>
    </recommendedName>
</protein>
<dbReference type="PIRSF" id="PIRSF000124">
    <property type="entry name" value="UDPglc_GDPman_dh"/>
    <property type="match status" value="1"/>
</dbReference>
<reference evidence="4" key="5">
    <citation type="submission" date="2018-04" db="UniProtKB">
        <authorList>
            <consortium name="EnsemblFungi"/>
        </authorList>
    </citation>
    <scope>IDENTIFICATION</scope>
    <source>
        <strain evidence="4">R3-111a-1</strain>
    </source>
</reference>
<dbReference type="GO" id="GO:0016628">
    <property type="term" value="F:oxidoreductase activity, acting on the CH-CH group of donors, NAD or NADP as acceptor"/>
    <property type="evidence" value="ECO:0007669"/>
    <property type="project" value="InterPro"/>
</dbReference>